<feature type="transmembrane region" description="Helical" evidence="12">
    <location>
        <begin position="17"/>
        <end position="37"/>
    </location>
</feature>
<proteinExistence type="predicted"/>
<dbReference type="Gene3D" id="6.10.340.10">
    <property type="match status" value="1"/>
</dbReference>
<evidence type="ECO:0000256" key="12">
    <source>
        <dbReference type="SAM" id="Phobius"/>
    </source>
</evidence>
<evidence type="ECO:0000256" key="1">
    <source>
        <dbReference type="ARBA" id="ARBA00000085"/>
    </source>
</evidence>
<comment type="caution">
    <text evidence="15">The sequence shown here is derived from an EMBL/GenBank/DDBJ whole genome shotgun (WGS) entry which is preliminary data.</text>
</comment>
<evidence type="ECO:0000256" key="4">
    <source>
        <dbReference type="ARBA" id="ARBA00022475"/>
    </source>
</evidence>
<keyword evidence="4" id="KW-1003">Cell membrane</keyword>
<keyword evidence="7" id="KW-0547">Nucleotide-binding</keyword>
<dbReference type="PROSITE" id="PS50109">
    <property type="entry name" value="HIS_KIN"/>
    <property type="match status" value="1"/>
</dbReference>
<dbReference type="PANTHER" id="PTHR34220">
    <property type="entry name" value="SENSOR HISTIDINE KINASE YPDA"/>
    <property type="match status" value="1"/>
</dbReference>
<evidence type="ECO:0000256" key="11">
    <source>
        <dbReference type="ARBA" id="ARBA00023136"/>
    </source>
</evidence>
<evidence type="ECO:0000256" key="3">
    <source>
        <dbReference type="ARBA" id="ARBA00012438"/>
    </source>
</evidence>
<dbReference type="PROSITE" id="PS50885">
    <property type="entry name" value="HAMP"/>
    <property type="match status" value="1"/>
</dbReference>
<protein>
    <recommendedName>
        <fullName evidence="3">histidine kinase</fullName>
        <ecNumber evidence="3">2.7.13.3</ecNumber>
    </recommendedName>
</protein>
<dbReference type="PANTHER" id="PTHR34220:SF7">
    <property type="entry name" value="SENSOR HISTIDINE KINASE YPDA"/>
    <property type="match status" value="1"/>
</dbReference>
<gene>
    <name evidence="15" type="ORF">GCM10022410_24900</name>
</gene>
<dbReference type="SMART" id="SM00304">
    <property type="entry name" value="HAMP"/>
    <property type="match status" value="1"/>
</dbReference>
<dbReference type="InterPro" id="IPR003660">
    <property type="entry name" value="HAMP_dom"/>
</dbReference>
<dbReference type="InterPro" id="IPR005467">
    <property type="entry name" value="His_kinase_dom"/>
</dbReference>
<evidence type="ECO:0000256" key="9">
    <source>
        <dbReference type="ARBA" id="ARBA00022840"/>
    </source>
</evidence>
<evidence type="ECO:0000256" key="10">
    <source>
        <dbReference type="ARBA" id="ARBA00023012"/>
    </source>
</evidence>
<feature type="domain" description="HAMP" evidence="14">
    <location>
        <begin position="305"/>
        <end position="357"/>
    </location>
</feature>
<dbReference type="Pfam" id="PF02518">
    <property type="entry name" value="HATPase_c"/>
    <property type="match status" value="1"/>
</dbReference>
<evidence type="ECO:0000256" key="6">
    <source>
        <dbReference type="ARBA" id="ARBA00022679"/>
    </source>
</evidence>
<dbReference type="InterPro" id="IPR050640">
    <property type="entry name" value="Bact_2-comp_sensor_kinase"/>
</dbReference>
<keyword evidence="12" id="KW-1133">Transmembrane helix</keyword>
<evidence type="ECO:0000259" key="13">
    <source>
        <dbReference type="PROSITE" id="PS50109"/>
    </source>
</evidence>
<keyword evidence="6" id="KW-0808">Transferase</keyword>
<dbReference type="CDD" id="cd06225">
    <property type="entry name" value="HAMP"/>
    <property type="match status" value="1"/>
</dbReference>
<dbReference type="SUPFAM" id="SSF158472">
    <property type="entry name" value="HAMP domain-like"/>
    <property type="match status" value="1"/>
</dbReference>
<keyword evidence="12" id="KW-0812">Transmembrane</keyword>
<keyword evidence="10" id="KW-0902">Two-component regulatory system</keyword>
<comment type="catalytic activity">
    <reaction evidence="1">
        <text>ATP + protein L-histidine = ADP + protein N-phospho-L-histidine.</text>
        <dbReference type="EC" id="2.7.13.3"/>
    </reaction>
</comment>
<dbReference type="GO" id="GO:0016301">
    <property type="term" value="F:kinase activity"/>
    <property type="evidence" value="ECO:0007669"/>
    <property type="project" value="UniProtKB-KW"/>
</dbReference>
<feature type="transmembrane region" description="Helical" evidence="12">
    <location>
        <begin position="283"/>
        <end position="303"/>
    </location>
</feature>
<dbReference type="Gene3D" id="3.30.565.10">
    <property type="entry name" value="Histidine kinase-like ATPase, C-terminal domain"/>
    <property type="match status" value="1"/>
</dbReference>
<dbReference type="InterPro" id="IPR036890">
    <property type="entry name" value="HATPase_C_sf"/>
</dbReference>
<keyword evidence="5" id="KW-0597">Phosphoprotein</keyword>
<accession>A0ABP7W3A7</accession>
<name>A0ABP7W3A7_9BACI</name>
<evidence type="ECO:0000259" key="14">
    <source>
        <dbReference type="PROSITE" id="PS50885"/>
    </source>
</evidence>
<keyword evidence="16" id="KW-1185">Reference proteome</keyword>
<keyword evidence="11 12" id="KW-0472">Membrane</keyword>
<organism evidence="15 16">
    <name type="scientific">Amphibacillus indicireducens</name>
    <dbReference type="NCBI Taxonomy" id="1076330"/>
    <lineage>
        <taxon>Bacteria</taxon>
        <taxon>Bacillati</taxon>
        <taxon>Bacillota</taxon>
        <taxon>Bacilli</taxon>
        <taxon>Bacillales</taxon>
        <taxon>Bacillaceae</taxon>
        <taxon>Amphibacillus</taxon>
    </lineage>
</organism>
<evidence type="ECO:0000256" key="8">
    <source>
        <dbReference type="ARBA" id="ARBA00022777"/>
    </source>
</evidence>
<evidence type="ECO:0000256" key="7">
    <source>
        <dbReference type="ARBA" id="ARBA00022741"/>
    </source>
</evidence>
<dbReference type="Pfam" id="PF06580">
    <property type="entry name" value="His_kinase"/>
    <property type="match status" value="1"/>
</dbReference>
<dbReference type="EC" id="2.7.13.3" evidence="3"/>
<sequence length="570" mass="66363">MSRIKQFYLQLKLRNKVLIISLISGLFPLLLLGIFGYNQIYQLLYEREQKVLEETMNQTILRLDNKINAYNNGLNYILLDHNLNTELSNIFTSNYQMYLFFRDTLNPLFYNSLALNRDLSGITLYTDIEINSHGNFLRPLSDIEHYDWFEKILQTTQPIHYVSENASAMNFAVELFTGVKDTRTIINLSVHYQALFDSLNKLFDDHYGIFVFDSNGKLLFDFQKNTETNESYLQPNEVLSTIQSEQFENNFVYKQGHIPSADWTTVLLRPVDSIYHSIKNITIIFFVVTLISVVLLFSLVYLFSRVIVRPLENLALNMQAINFENFTVTVKTNSDDEISTLISIFRTMVQRIEQLINEVYLSKIEKQEYALKALQAQINPHFFYNALSLINSKAILADQEEISLMTQYLSTFYRTTLNKGQDFITIDEEVQNVVSYLKIQHMMHDQSFDYYLNIDEAILNYQMPNLTLQPIVENSILHGLDHIENERRGLILIEGRIENDQIIFMISDNGQGMSREQLEIILTTETNGYGIRNVHNRIQLIYGNNHGLKYDSQLNQGTLAIVTLPLTNKY</sequence>
<keyword evidence="8 15" id="KW-0418">Kinase</keyword>
<dbReference type="Proteomes" id="UP001501734">
    <property type="component" value="Unassembled WGS sequence"/>
</dbReference>
<evidence type="ECO:0000256" key="2">
    <source>
        <dbReference type="ARBA" id="ARBA00004651"/>
    </source>
</evidence>
<dbReference type="RefSeq" id="WP_344913829.1">
    <property type="nucleotide sequence ID" value="NZ_BAABDL010000142.1"/>
</dbReference>
<reference evidence="16" key="1">
    <citation type="journal article" date="2019" name="Int. J. Syst. Evol. Microbiol.">
        <title>The Global Catalogue of Microorganisms (GCM) 10K type strain sequencing project: providing services to taxonomists for standard genome sequencing and annotation.</title>
        <authorList>
            <consortium name="The Broad Institute Genomics Platform"/>
            <consortium name="The Broad Institute Genome Sequencing Center for Infectious Disease"/>
            <person name="Wu L."/>
            <person name="Ma J."/>
        </authorList>
    </citation>
    <scope>NUCLEOTIDE SEQUENCE [LARGE SCALE GENOMIC DNA]</scope>
    <source>
        <strain evidence="16">JCM 17250</strain>
    </source>
</reference>
<dbReference type="InterPro" id="IPR003594">
    <property type="entry name" value="HATPase_dom"/>
</dbReference>
<evidence type="ECO:0000313" key="16">
    <source>
        <dbReference type="Proteomes" id="UP001501734"/>
    </source>
</evidence>
<dbReference type="SMART" id="SM00387">
    <property type="entry name" value="HATPase_c"/>
    <property type="match status" value="1"/>
</dbReference>
<comment type="subcellular location">
    <subcellularLocation>
        <location evidence="2">Cell membrane</location>
        <topology evidence="2">Multi-pass membrane protein</topology>
    </subcellularLocation>
</comment>
<keyword evidence="9" id="KW-0067">ATP-binding</keyword>
<dbReference type="SUPFAM" id="SSF55874">
    <property type="entry name" value="ATPase domain of HSP90 chaperone/DNA topoisomerase II/histidine kinase"/>
    <property type="match status" value="1"/>
</dbReference>
<evidence type="ECO:0000313" key="15">
    <source>
        <dbReference type="EMBL" id="GAA4079834.1"/>
    </source>
</evidence>
<dbReference type="EMBL" id="BAABDL010000142">
    <property type="protein sequence ID" value="GAA4079834.1"/>
    <property type="molecule type" value="Genomic_DNA"/>
</dbReference>
<dbReference type="Pfam" id="PF00672">
    <property type="entry name" value="HAMP"/>
    <property type="match status" value="1"/>
</dbReference>
<dbReference type="InterPro" id="IPR010559">
    <property type="entry name" value="Sig_transdc_His_kin_internal"/>
</dbReference>
<feature type="domain" description="Histidine kinase" evidence="13">
    <location>
        <begin position="302"/>
        <end position="568"/>
    </location>
</feature>
<evidence type="ECO:0000256" key="5">
    <source>
        <dbReference type="ARBA" id="ARBA00022553"/>
    </source>
</evidence>